<evidence type="ECO:0000256" key="7">
    <source>
        <dbReference type="ARBA" id="ARBA00023136"/>
    </source>
</evidence>
<dbReference type="GO" id="GO:0008654">
    <property type="term" value="P:phospholipid biosynthetic process"/>
    <property type="evidence" value="ECO:0007669"/>
    <property type="project" value="UniProtKB-KW"/>
</dbReference>
<dbReference type="EMBL" id="VSSQ01000012">
    <property type="protein sequence ID" value="MPL60331.1"/>
    <property type="molecule type" value="Genomic_DNA"/>
</dbReference>
<dbReference type="InterPro" id="IPR003811">
    <property type="entry name" value="G3P_acylTferase_PlsY"/>
</dbReference>
<dbReference type="SMART" id="SM01207">
    <property type="entry name" value="G3P_acyltransf"/>
    <property type="match status" value="1"/>
</dbReference>
<keyword evidence="7 10" id="KW-0472">Membrane</keyword>
<accession>A0A644T320</accession>
<dbReference type="NCBIfam" id="TIGR00023">
    <property type="entry name" value="glycerol-3-phosphate 1-O-acyltransferase PlsY"/>
    <property type="match status" value="1"/>
</dbReference>
<gene>
    <name evidence="11" type="primary">plsY_1</name>
    <name evidence="11" type="ORF">SDC9_05889</name>
</gene>
<dbReference type="GO" id="GO:0005886">
    <property type="term" value="C:plasma membrane"/>
    <property type="evidence" value="ECO:0007669"/>
    <property type="project" value="InterPro"/>
</dbReference>
<dbReference type="EC" id="2.3.1.-" evidence="11"/>
<feature type="transmembrane region" description="Helical" evidence="10">
    <location>
        <begin position="153"/>
        <end position="174"/>
    </location>
</feature>
<dbReference type="GO" id="GO:0043772">
    <property type="term" value="F:acyl-phosphate glycerol-3-phosphate acyltransferase activity"/>
    <property type="evidence" value="ECO:0007669"/>
    <property type="project" value="InterPro"/>
</dbReference>
<sequence>MVFLVIAIAYLIGSIPNGLVVGRLVGGVDLRKFGSKNIGATNAFRVLGPWPALVVFLTDAAKGVAGVYLGGYLLGTPLALLAGGIASIAGHNWSIFLGFKGGRGVATGLGVIAMLSPKVTIVVFAIWALIVYFTRYVSLGSIVAAAFVPVMMWLFGEITEFLIFGIIAALFVIARHRPNIERLLKGEELKIKPGHLANSEKKEK</sequence>
<dbReference type="PANTHER" id="PTHR30309">
    <property type="entry name" value="INNER MEMBRANE PROTEIN YGIH"/>
    <property type="match status" value="1"/>
</dbReference>
<evidence type="ECO:0000256" key="6">
    <source>
        <dbReference type="ARBA" id="ARBA00023098"/>
    </source>
</evidence>
<keyword evidence="4 10" id="KW-0812">Transmembrane</keyword>
<evidence type="ECO:0000256" key="10">
    <source>
        <dbReference type="SAM" id="Phobius"/>
    </source>
</evidence>
<proteinExistence type="inferred from homology"/>
<dbReference type="Pfam" id="PF02660">
    <property type="entry name" value="G3P_acyltransf"/>
    <property type="match status" value="1"/>
</dbReference>
<dbReference type="PANTHER" id="PTHR30309:SF0">
    <property type="entry name" value="GLYCEROL-3-PHOSPHATE ACYLTRANSFERASE-RELATED"/>
    <property type="match status" value="1"/>
</dbReference>
<keyword evidence="8" id="KW-0594">Phospholipid biosynthesis</keyword>
<dbReference type="HAMAP" id="MF_01043">
    <property type="entry name" value="PlsY"/>
    <property type="match status" value="1"/>
</dbReference>
<evidence type="ECO:0000256" key="3">
    <source>
        <dbReference type="ARBA" id="ARBA00022679"/>
    </source>
</evidence>
<keyword evidence="6" id="KW-0443">Lipid metabolism</keyword>
<evidence type="ECO:0000256" key="1">
    <source>
        <dbReference type="ARBA" id="ARBA00022475"/>
    </source>
</evidence>
<keyword evidence="1" id="KW-1003">Cell membrane</keyword>
<evidence type="ECO:0000256" key="9">
    <source>
        <dbReference type="ARBA" id="ARBA00023264"/>
    </source>
</evidence>
<protein>
    <submittedName>
        <fullName evidence="11">Glycerol-3-phosphate acyltransferase</fullName>
        <ecNumber evidence="11">2.3.1.-</ecNumber>
    </submittedName>
</protein>
<evidence type="ECO:0000256" key="2">
    <source>
        <dbReference type="ARBA" id="ARBA00022516"/>
    </source>
</evidence>
<keyword evidence="3 11" id="KW-0808">Transferase</keyword>
<dbReference type="AlphaFoldDB" id="A0A644T320"/>
<name>A0A644T320_9ZZZZ</name>
<keyword evidence="11" id="KW-0012">Acyltransferase</keyword>
<reference evidence="11" key="1">
    <citation type="submission" date="2019-08" db="EMBL/GenBank/DDBJ databases">
        <authorList>
            <person name="Kucharzyk K."/>
            <person name="Murdoch R.W."/>
            <person name="Higgins S."/>
            <person name="Loffler F."/>
        </authorList>
    </citation>
    <scope>NUCLEOTIDE SEQUENCE</scope>
</reference>
<evidence type="ECO:0000256" key="8">
    <source>
        <dbReference type="ARBA" id="ARBA00023209"/>
    </source>
</evidence>
<evidence type="ECO:0000256" key="5">
    <source>
        <dbReference type="ARBA" id="ARBA00022989"/>
    </source>
</evidence>
<keyword evidence="2" id="KW-0444">Lipid biosynthesis</keyword>
<evidence type="ECO:0000313" key="11">
    <source>
        <dbReference type="EMBL" id="MPL60331.1"/>
    </source>
</evidence>
<feature type="transmembrane region" description="Helical" evidence="10">
    <location>
        <begin position="78"/>
        <end position="99"/>
    </location>
</feature>
<keyword evidence="9" id="KW-1208">Phospholipid metabolism</keyword>
<feature type="transmembrane region" description="Helical" evidence="10">
    <location>
        <begin position="111"/>
        <end position="133"/>
    </location>
</feature>
<keyword evidence="5 10" id="KW-1133">Transmembrane helix</keyword>
<organism evidence="11">
    <name type="scientific">bioreactor metagenome</name>
    <dbReference type="NCBI Taxonomy" id="1076179"/>
    <lineage>
        <taxon>unclassified sequences</taxon>
        <taxon>metagenomes</taxon>
        <taxon>ecological metagenomes</taxon>
    </lineage>
</organism>
<evidence type="ECO:0000256" key="4">
    <source>
        <dbReference type="ARBA" id="ARBA00022692"/>
    </source>
</evidence>
<comment type="caution">
    <text evidence="11">The sequence shown here is derived from an EMBL/GenBank/DDBJ whole genome shotgun (WGS) entry which is preliminary data.</text>
</comment>